<evidence type="ECO:0000313" key="1">
    <source>
        <dbReference type="EMBL" id="CUH92263.1"/>
    </source>
</evidence>
<dbReference type="KEGG" id="hsd:SD1D_0715"/>
<sequence>MDNHNNYQNNYYEYRYAKGQKDSKDINWPSQSKTSNQKGDEDLIIEENTIYEIDRECVERLKRKKNANIRRKLL</sequence>
<evidence type="ECO:0000313" key="2">
    <source>
        <dbReference type="Proteomes" id="UP000196053"/>
    </source>
</evidence>
<organism evidence="1 2">
    <name type="scientific">Herbinix luporum</name>
    <dbReference type="NCBI Taxonomy" id="1679721"/>
    <lineage>
        <taxon>Bacteria</taxon>
        <taxon>Bacillati</taxon>
        <taxon>Bacillota</taxon>
        <taxon>Clostridia</taxon>
        <taxon>Lachnospirales</taxon>
        <taxon>Lachnospiraceae</taxon>
        <taxon>Herbinix</taxon>
    </lineage>
</organism>
<dbReference type="OrthoDB" id="2084029at2"/>
<name>A0A0K8J4M5_9FIRM</name>
<dbReference type="Proteomes" id="UP000196053">
    <property type="component" value="Chromosome I"/>
</dbReference>
<keyword evidence="2" id="KW-1185">Reference proteome</keyword>
<accession>A0A0K8J4M5</accession>
<protein>
    <submittedName>
        <fullName evidence="1">Uncharacterized protein</fullName>
    </submittedName>
</protein>
<gene>
    <name evidence="1" type="ORF">SD1D_0715</name>
</gene>
<reference evidence="2" key="1">
    <citation type="submission" date="2015-09" db="EMBL/GenBank/DDBJ databases">
        <authorList>
            <person name="Wibberg D."/>
        </authorList>
    </citation>
    <scope>NUCLEOTIDE SEQUENCE [LARGE SCALE GENOMIC DNA]</scope>
    <source>
        <strain evidence="2">SD1D</strain>
    </source>
</reference>
<proteinExistence type="predicted"/>
<dbReference type="AlphaFoldDB" id="A0A0K8J4M5"/>
<dbReference type="EMBL" id="LN879430">
    <property type="protein sequence ID" value="CUH92263.1"/>
    <property type="molecule type" value="Genomic_DNA"/>
</dbReference>
<dbReference type="RefSeq" id="WP_058257645.1">
    <property type="nucleotide sequence ID" value="NZ_DUPS01000061.1"/>
</dbReference>